<reference evidence="1" key="1">
    <citation type="submission" date="2019-08" db="EMBL/GenBank/DDBJ databases">
        <title>The improved chromosome-level genome for the pearl oyster Pinctada fucata martensii using PacBio sequencing and Hi-C.</title>
        <authorList>
            <person name="Zheng Z."/>
        </authorList>
    </citation>
    <scope>NUCLEOTIDE SEQUENCE</scope>
    <source>
        <strain evidence="1">ZZ-2019</strain>
        <tissue evidence="1">Adductor muscle</tissue>
    </source>
</reference>
<dbReference type="AlphaFoldDB" id="A0AA88YQP8"/>
<dbReference type="Proteomes" id="UP001186944">
    <property type="component" value="Unassembled WGS sequence"/>
</dbReference>
<evidence type="ECO:0000313" key="2">
    <source>
        <dbReference type="Proteomes" id="UP001186944"/>
    </source>
</evidence>
<organism evidence="1 2">
    <name type="scientific">Pinctada imbricata</name>
    <name type="common">Atlantic pearl-oyster</name>
    <name type="synonym">Pinctada martensii</name>
    <dbReference type="NCBI Taxonomy" id="66713"/>
    <lineage>
        <taxon>Eukaryota</taxon>
        <taxon>Metazoa</taxon>
        <taxon>Spiralia</taxon>
        <taxon>Lophotrochozoa</taxon>
        <taxon>Mollusca</taxon>
        <taxon>Bivalvia</taxon>
        <taxon>Autobranchia</taxon>
        <taxon>Pteriomorphia</taxon>
        <taxon>Pterioida</taxon>
        <taxon>Pterioidea</taxon>
        <taxon>Pteriidae</taxon>
        <taxon>Pinctada</taxon>
    </lineage>
</organism>
<comment type="caution">
    <text evidence="1">The sequence shown here is derived from an EMBL/GenBank/DDBJ whole genome shotgun (WGS) entry which is preliminary data.</text>
</comment>
<evidence type="ECO:0000313" key="1">
    <source>
        <dbReference type="EMBL" id="KAK3105873.1"/>
    </source>
</evidence>
<dbReference type="EMBL" id="VSWD01000003">
    <property type="protein sequence ID" value="KAK3105873.1"/>
    <property type="molecule type" value="Genomic_DNA"/>
</dbReference>
<keyword evidence="2" id="KW-1185">Reference proteome</keyword>
<sequence>MHMASLNFEDTNKLPELSAFDTKRLKMVSGYDLLDRLSRRRQYMKSNVREKTSLSDSFTAVPEMGMVRNLTQFELYDGDTEFQIDGLG</sequence>
<proteinExistence type="predicted"/>
<protein>
    <submittedName>
        <fullName evidence="1">Uncharacterized protein</fullName>
    </submittedName>
</protein>
<name>A0AA88YQP8_PINIB</name>
<accession>A0AA88YQP8</accession>
<gene>
    <name evidence="1" type="ORF">FSP39_007569</name>
</gene>